<keyword evidence="2" id="KW-1185">Reference proteome</keyword>
<evidence type="ECO:0000313" key="2">
    <source>
        <dbReference type="Proteomes" id="UP000467132"/>
    </source>
</evidence>
<dbReference type="PANTHER" id="PTHR35004:SF7">
    <property type="entry name" value="INTEGRASE PROTEIN"/>
    <property type="match status" value="1"/>
</dbReference>
<sequence length="228" mass="26867">MIEELALKSKYDTSSRTKIKLTNDVKNEIENLILKNEKNKSLGRAKQLMKKIDIHEYLIEKSYDISYSTVCNYTKDTYDKKETFIRQEYQLGETVEFDWGEVKLEIGGKSLSLYMGLFTTANGSFHYSKLYHNQKTENFLDMHVEFFNFIEGNHKEVVYDNMKQAVKRFVGKTEKEATDHLISIALYYGFKYRFCNTRCGNEKGHVERGVEFIRRKAFPIKTDFNSLE</sequence>
<reference evidence="1 2" key="1">
    <citation type="submission" date="2018-08" db="EMBL/GenBank/DDBJ databases">
        <title>Murine metabolic-syndrome-specific gut microbial biobank.</title>
        <authorList>
            <person name="Liu C."/>
        </authorList>
    </citation>
    <scope>NUCLEOTIDE SEQUENCE [LARGE SCALE GENOMIC DNA]</scope>
    <source>
        <strain evidence="1 2">583</strain>
    </source>
</reference>
<dbReference type="Proteomes" id="UP000467132">
    <property type="component" value="Unassembled WGS sequence"/>
</dbReference>
<dbReference type="PANTHER" id="PTHR35004">
    <property type="entry name" value="TRANSPOSASE RV3428C-RELATED"/>
    <property type="match status" value="1"/>
</dbReference>
<protein>
    <submittedName>
        <fullName evidence="1">Transposase</fullName>
    </submittedName>
</protein>
<dbReference type="RefSeq" id="WP_160198236.1">
    <property type="nucleotide sequence ID" value="NZ_QXXA01000015.1"/>
</dbReference>
<proteinExistence type="predicted"/>
<dbReference type="EMBL" id="QXXA01000015">
    <property type="protein sequence ID" value="NBI07767.1"/>
    <property type="molecule type" value="Genomic_DNA"/>
</dbReference>
<gene>
    <name evidence="1" type="ORF">D3Z33_12975</name>
</gene>
<evidence type="ECO:0000313" key="1">
    <source>
        <dbReference type="EMBL" id="NBI07767.1"/>
    </source>
</evidence>
<accession>A0A845QXS0</accession>
<organism evidence="1 2">
    <name type="scientific">Senegalia massiliensis</name>
    <dbReference type="NCBI Taxonomy" id="1720316"/>
    <lineage>
        <taxon>Bacteria</taxon>
        <taxon>Bacillati</taxon>
        <taxon>Bacillota</taxon>
        <taxon>Clostridia</taxon>
        <taxon>Eubacteriales</taxon>
        <taxon>Clostridiaceae</taxon>
        <taxon>Senegalia</taxon>
    </lineage>
</organism>
<comment type="caution">
    <text evidence="1">The sequence shown here is derived from an EMBL/GenBank/DDBJ whole genome shotgun (WGS) entry which is preliminary data.</text>
</comment>
<dbReference type="AlphaFoldDB" id="A0A845QXS0"/>
<name>A0A845QXS0_9CLOT</name>
<dbReference type="OrthoDB" id="3193769at2"/>